<comment type="caution">
    <text evidence="3">The sequence shown here is derived from an EMBL/GenBank/DDBJ whole genome shotgun (WGS) entry which is preliminary data.</text>
</comment>
<accession>A0A101IK54</accession>
<protein>
    <submittedName>
        <fullName evidence="3">Uncharacterized protein</fullName>
    </submittedName>
</protein>
<evidence type="ECO:0000313" key="5">
    <source>
        <dbReference type="Proteomes" id="UP000057043"/>
    </source>
</evidence>
<dbReference type="EMBL" id="LGHB01000008">
    <property type="protein sequence ID" value="KUK96758.1"/>
    <property type="molecule type" value="Genomic_DNA"/>
</dbReference>
<gene>
    <name evidence="2" type="ORF">XD72_0003</name>
    <name evidence="3" type="ORF">XE07_0844</name>
</gene>
<feature type="region of interest" description="Disordered" evidence="1">
    <location>
        <begin position="1"/>
        <end position="20"/>
    </location>
</feature>
<dbReference type="PATRIC" id="fig|301375.6.peg.2184"/>
<evidence type="ECO:0000256" key="1">
    <source>
        <dbReference type="SAM" id="MobiDB-lite"/>
    </source>
</evidence>
<proteinExistence type="predicted"/>
<evidence type="ECO:0000313" key="3">
    <source>
        <dbReference type="EMBL" id="KUK96758.1"/>
    </source>
</evidence>
<name>A0A101IK54_9EURY</name>
<dbReference type="AlphaFoldDB" id="A0A101IK54"/>
<dbReference type="Proteomes" id="UP000053961">
    <property type="component" value="Unassembled WGS sequence"/>
</dbReference>
<evidence type="ECO:0000313" key="2">
    <source>
        <dbReference type="EMBL" id="KUK45529.1"/>
    </source>
</evidence>
<evidence type="ECO:0000313" key="4">
    <source>
        <dbReference type="Proteomes" id="UP000053961"/>
    </source>
</evidence>
<feature type="compositionally biased region" description="Basic and acidic residues" evidence="1">
    <location>
        <begin position="1"/>
        <end position="11"/>
    </location>
</feature>
<dbReference type="EMBL" id="LGFT01000001">
    <property type="protein sequence ID" value="KUK45529.1"/>
    <property type="molecule type" value="Genomic_DNA"/>
</dbReference>
<reference evidence="4 5" key="2">
    <citation type="journal article" date="2015" name="MBio">
        <title>Genome-Resolved Metagenomic Analysis Reveals Roles for Candidate Phyla and Other Microbial Community Members in Biogeochemical Transformations in Oil Reservoirs.</title>
        <authorList>
            <person name="Hu P."/>
            <person name="Tom L."/>
            <person name="Singh A."/>
            <person name="Thomas B.C."/>
            <person name="Baker B.J."/>
            <person name="Piceno Y.M."/>
            <person name="Andersen G.L."/>
            <person name="Banfield J.F."/>
        </authorList>
    </citation>
    <scope>NUCLEOTIDE SEQUENCE [LARGE SCALE GENOMIC DNA]</scope>
    <source>
        <strain evidence="2">57_489</strain>
    </source>
</reference>
<organism evidence="3 4">
    <name type="scientific">Methanothrix harundinacea</name>
    <dbReference type="NCBI Taxonomy" id="301375"/>
    <lineage>
        <taxon>Archaea</taxon>
        <taxon>Methanobacteriati</taxon>
        <taxon>Methanobacteriota</taxon>
        <taxon>Stenosarchaea group</taxon>
        <taxon>Methanomicrobia</taxon>
        <taxon>Methanotrichales</taxon>
        <taxon>Methanotrichaceae</taxon>
        <taxon>Methanothrix</taxon>
    </lineage>
</organism>
<sequence>MALTEVNRENADLQASDSDGEFSKELIAEVLEAEKEGKTGLCKRFDSVDDLLASLDE</sequence>
<reference evidence="3" key="1">
    <citation type="journal article" date="2015" name="MBio">
        <title>Genome-resolved metagenomic analysis reveals roles for candidate phyla and other microbial community members in biogeochemical transformations in oil reservoirs.</title>
        <authorList>
            <person name="Hu P."/>
            <person name="Tom L."/>
            <person name="Singh A."/>
            <person name="Thomas B.C."/>
            <person name="Baker B.J."/>
            <person name="Piceno Y.M."/>
            <person name="Andersen G.L."/>
            <person name="Banfield J.F."/>
        </authorList>
    </citation>
    <scope>NUCLEOTIDE SEQUENCE [LARGE SCALE GENOMIC DNA]</scope>
    <source>
        <strain evidence="3">56_747</strain>
    </source>
</reference>
<dbReference type="Proteomes" id="UP000057043">
    <property type="component" value="Unassembled WGS sequence"/>
</dbReference>